<evidence type="ECO:0000313" key="1">
    <source>
        <dbReference type="EMBL" id="SDI11348.1"/>
    </source>
</evidence>
<accession>A0A1G8HXG8</accession>
<protein>
    <recommendedName>
        <fullName evidence="3">Phage protein D</fullName>
    </recommendedName>
</protein>
<dbReference type="OrthoDB" id="4070623at2"/>
<sequence>MGLATRIIARTSGQGSKIINQYLQNWQLTDVSGEDTDQIKLTVAAPDMDSLPPEGVTIGFDIGIADYDPIQWFSRGQFTITRITPKLFPHVFTIVATAAPFQVNDQTEFKQRRSQTYSGTTVGDIFRTVVSRHGLSPRVDPDLDSIAIDHIDQTDETDMSFLTRLARQYDAVAKPVESYYVLARRGKVKSLSGKTIEPVLIELPANNQPTERSFTNATLSMPSRKQFKGVKAKWWNDGTGAEEVVEVGVTPFKRLPKTHPTIELATQAATDELRKLERTGTQIQLDLPANPRFFAEGIVRTSSQFPLYMQGEWSLDKVVITGGKQGARAQLTATLTQS</sequence>
<dbReference type="Proteomes" id="UP000198854">
    <property type="component" value="Unassembled WGS sequence"/>
</dbReference>
<organism evidence="1 2">
    <name type="scientific">Vibrio xiamenensis</name>
    <dbReference type="NCBI Taxonomy" id="861298"/>
    <lineage>
        <taxon>Bacteria</taxon>
        <taxon>Pseudomonadati</taxon>
        <taxon>Pseudomonadota</taxon>
        <taxon>Gammaproteobacteria</taxon>
        <taxon>Vibrionales</taxon>
        <taxon>Vibrionaceae</taxon>
        <taxon>Vibrio</taxon>
    </lineage>
</organism>
<dbReference type="STRING" id="861298.SAMN04488136_1685"/>
<dbReference type="AlphaFoldDB" id="A0A1G8HXG8"/>
<dbReference type="Pfam" id="PF05954">
    <property type="entry name" value="Phage_GPD"/>
    <property type="match status" value="1"/>
</dbReference>
<dbReference type="SUPFAM" id="SSF69279">
    <property type="entry name" value="Phage tail proteins"/>
    <property type="match status" value="1"/>
</dbReference>
<evidence type="ECO:0000313" key="2">
    <source>
        <dbReference type="Proteomes" id="UP000198854"/>
    </source>
</evidence>
<dbReference type="RefSeq" id="WP_093279575.1">
    <property type="nucleotide sequence ID" value="NZ_FNDD01000068.1"/>
</dbReference>
<reference evidence="1 2" key="1">
    <citation type="submission" date="2016-10" db="EMBL/GenBank/DDBJ databases">
        <authorList>
            <person name="de Groot N.N."/>
        </authorList>
    </citation>
    <scope>NUCLEOTIDE SEQUENCE [LARGE SCALE GENOMIC DNA]</scope>
    <source>
        <strain evidence="1 2">CGMCC 1.10228</strain>
    </source>
</reference>
<evidence type="ECO:0008006" key="3">
    <source>
        <dbReference type="Google" id="ProtNLM"/>
    </source>
</evidence>
<dbReference type="EMBL" id="FNDD01000068">
    <property type="protein sequence ID" value="SDI11348.1"/>
    <property type="molecule type" value="Genomic_DNA"/>
</dbReference>
<keyword evidence="2" id="KW-1185">Reference proteome</keyword>
<gene>
    <name evidence="1" type="ORF">SAMN04488136_1685</name>
</gene>
<name>A0A1G8HXG8_9VIBR</name>
<proteinExistence type="predicted"/>